<protein>
    <submittedName>
        <fullName evidence="2">Uncharacterized protein</fullName>
    </submittedName>
</protein>
<accession>A0A8I0AK93</accession>
<evidence type="ECO:0000313" key="2">
    <source>
        <dbReference type="EMBL" id="MBC5661791.1"/>
    </source>
</evidence>
<keyword evidence="1" id="KW-1133">Transmembrane helix</keyword>
<dbReference type="Proteomes" id="UP000615234">
    <property type="component" value="Unassembled WGS sequence"/>
</dbReference>
<name>A0A8I0AK93_9FIRM</name>
<dbReference type="RefSeq" id="WP_186847317.1">
    <property type="nucleotide sequence ID" value="NZ_JACOOX010000002.1"/>
</dbReference>
<feature type="transmembrane region" description="Helical" evidence="1">
    <location>
        <begin position="12"/>
        <end position="28"/>
    </location>
</feature>
<keyword evidence="1" id="KW-0472">Membrane</keyword>
<gene>
    <name evidence="2" type="ORF">H8S09_02600</name>
</gene>
<organism evidence="2 3">
    <name type="scientific">Coprococcus hominis</name>
    <name type="common">ex Liu et al. 2022</name>
    <dbReference type="NCBI Taxonomy" id="2763039"/>
    <lineage>
        <taxon>Bacteria</taxon>
        <taxon>Bacillati</taxon>
        <taxon>Bacillota</taxon>
        <taxon>Clostridia</taxon>
        <taxon>Lachnospirales</taxon>
        <taxon>Lachnospiraceae</taxon>
        <taxon>Coprococcus</taxon>
    </lineage>
</organism>
<dbReference type="AlphaFoldDB" id="A0A8I0AK93"/>
<evidence type="ECO:0000256" key="1">
    <source>
        <dbReference type="SAM" id="Phobius"/>
    </source>
</evidence>
<proteinExistence type="predicted"/>
<sequence length="280" mass="31408">MVDVYMKRSAKIYMVLLVWIAAALQFFINEKMDMEEVFASMQEADTQLEVHADISVWGVYEMADSEKSENKDSKDVCPRLTPAKINNLLLNTAGCFGVSAGELTVTGRHDSITTFQSNGNPAFWRFTFIDNSVTGQGYLVVQTDRIEAVNQIHTFFDNLNIKEMVSVEADIYADSLTQEQVMTAAVASYGLTSDTVVVSREQTERSHTGRILEQILQELPVTGLTQTPEGWYGRLNSSVHLSNLTANKNVRIQETDYGSVHLQFGDKTDLVRLYASVLRR</sequence>
<dbReference type="EMBL" id="JACOOX010000002">
    <property type="protein sequence ID" value="MBC5661791.1"/>
    <property type="molecule type" value="Genomic_DNA"/>
</dbReference>
<reference evidence="2 3" key="1">
    <citation type="submission" date="2020-08" db="EMBL/GenBank/DDBJ databases">
        <title>Genome public.</title>
        <authorList>
            <person name="Liu C."/>
            <person name="Sun Q."/>
        </authorList>
    </citation>
    <scope>NUCLEOTIDE SEQUENCE [LARGE SCALE GENOMIC DNA]</scope>
    <source>
        <strain evidence="2 3">NSJ-10</strain>
    </source>
</reference>
<keyword evidence="1" id="KW-0812">Transmembrane</keyword>
<comment type="caution">
    <text evidence="2">The sequence shown here is derived from an EMBL/GenBank/DDBJ whole genome shotgun (WGS) entry which is preliminary data.</text>
</comment>
<evidence type="ECO:0000313" key="3">
    <source>
        <dbReference type="Proteomes" id="UP000615234"/>
    </source>
</evidence>
<keyword evidence="3" id="KW-1185">Reference proteome</keyword>